<dbReference type="EMBL" id="PVNE01000014">
    <property type="protein sequence ID" value="PRX40327.1"/>
    <property type="molecule type" value="Genomic_DNA"/>
</dbReference>
<gene>
    <name evidence="1" type="ORF">CLV97_11415</name>
</gene>
<dbReference type="AlphaFoldDB" id="A0A2T0LDZ9"/>
<organism evidence="1 2">
    <name type="scientific">Planifilum fimeticola</name>
    <dbReference type="NCBI Taxonomy" id="201975"/>
    <lineage>
        <taxon>Bacteria</taxon>
        <taxon>Bacillati</taxon>
        <taxon>Bacillota</taxon>
        <taxon>Bacilli</taxon>
        <taxon>Bacillales</taxon>
        <taxon>Thermoactinomycetaceae</taxon>
        <taxon>Planifilum</taxon>
    </lineage>
</organism>
<dbReference type="Gene3D" id="3.30.530.20">
    <property type="match status" value="1"/>
</dbReference>
<dbReference type="Proteomes" id="UP000237797">
    <property type="component" value="Unassembled WGS sequence"/>
</dbReference>
<dbReference type="InterPro" id="IPR023393">
    <property type="entry name" value="START-like_dom_sf"/>
</dbReference>
<reference evidence="1 2" key="1">
    <citation type="submission" date="2018-03" db="EMBL/GenBank/DDBJ databases">
        <title>Genomic Encyclopedia of Archaeal and Bacterial Type Strains, Phase II (KMG-II): from individual species to whole genera.</title>
        <authorList>
            <person name="Goeker M."/>
        </authorList>
    </citation>
    <scope>NUCLEOTIDE SEQUENCE [LARGE SCALE GENOMIC DNA]</scope>
    <source>
        <strain evidence="1 2">DSM 44946</strain>
    </source>
</reference>
<sequence>MSPLLLKTRKGRFVQGADPVGFGEVEGISVFEGLYQNETPKQFSEQFVKQPREAVSRQNGGRTDWYTFCMDNWVQHDEASKAFFHPLARGGDDLKLEFRHTFSAPREVVWSSLQDEQVLRRSLPGCRKLEGVSEGAYDAELGLNVGPVKGVFTGEVKLSELKEPESYRLTMSGKGKPGEIRGDARIRLEEAERGTLLVCDAEAQVTGVLASVGQRIMASVAKLILGQFFKAVEKEIQRHPVDR</sequence>
<dbReference type="CDD" id="cd05018">
    <property type="entry name" value="CoxG"/>
    <property type="match status" value="1"/>
</dbReference>
<dbReference type="Pfam" id="PF06240">
    <property type="entry name" value="COXG"/>
    <property type="match status" value="1"/>
</dbReference>
<comment type="caution">
    <text evidence="1">The sequence shown here is derived from an EMBL/GenBank/DDBJ whole genome shotgun (WGS) entry which is preliminary data.</text>
</comment>
<dbReference type="InterPro" id="IPR010419">
    <property type="entry name" value="CO_DH_gsu"/>
</dbReference>
<protein>
    <submittedName>
        <fullName evidence="1">Carbon monoxide dehydrogenase subunit G</fullName>
    </submittedName>
</protein>
<dbReference type="PANTHER" id="PTHR38588">
    <property type="entry name" value="BLL0334 PROTEIN"/>
    <property type="match status" value="1"/>
</dbReference>
<evidence type="ECO:0000313" key="1">
    <source>
        <dbReference type="EMBL" id="PRX40327.1"/>
    </source>
</evidence>
<dbReference type="SUPFAM" id="SSF55961">
    <property type="entry name" value="Bet v1-like"/>
    <property type="match status" value="1"/>
</dbReference>
<evidence type="ECO:0000313" key="2">
    <source>
        <dbReference type="Proteomes" id="UP000237797"/>
    </source>
</evidence>
<proteinExistence type="predicted"/>
<name>A0A2T0LDZ9_9BACL</name>
<accession>A0A2T0LDZ9</accession>
<dbReference type="PANTHER" id="PTHR38588:SF1">
    <property type="entry name" value="BLL0334 PROTEIN"/>
    <property type="match status" value="1"/>
</dbReference>
<keyword evidence="2" id="KW-1185">Reference proteome</keyword>